<evidence type="ECO:0000313" key="11">
    <source>
        <dbReference type="Proteomes" id="UP001279681"/>
    </source>
</evidence>
<dbReference type="PROSITE" id="PS00143">
    <property type="entry name" value="INSULINASE"/>
    <property type="match status" value="1"/>
</dbReference>
<evidence type="ECO:0000259" key="9">
    <source>
        <dbReference type="Pfam" id="PF05193"/>
    </source>
</evidence>
<feature type="domain" description="Peptidase M16 C-terminal" evidence="9">
    <location>
        <begin position="683"/>
        <end position="855"/>
    </location>
</feature>
<evidence type="ECO:0000259" key="8">
    <source>
        <dbReference type="Pfam" id="PF00675"/>
    </source>
</evidence>
<keyword evidence="5" id="KW-0862">Zinc</keyword>
<dbReference type="PANTHER" id="PTHR43690">
    <property type="entry name" value="NARDILYSIN"/>
    <property type="match status" value="1"/>
</dbReference>
<dbReference type="InterPro" id="IPR007863">
    <property type="entry name" value="Peptidase_M16_C"/>
</dbReference>
<evidence type="ECO:0000256" key="5">
    <source>
        <dbReference type="ARBA" id="ARBA00022833"/>
    </source>
</evidence>
<dbReference type="EMBL" id="JAVIKH010000008">
    <property type="protein sequence ID" value="MDX8336275.1"/>
    <property type="molecule type" value="Genomic_DNA"/>
</dbReference>
<gene>
    <name evidence="10" type="ORF">RFV38_07175</name>
</gene>
<proteinExistence type="inferred from homology"/>
<protein>
    <submittedName>
        <fullName evidence="10">Insulinase family protein</fullName>
    </submittedName>
</protein>
<reference evidence="11" key="1">
    <citation type="submission" date="2023-07" db="EMBL/GenBank/DDBJ databases">
        <authorList>
            <person name="Colorado M.A."/>
            <person name="Villamil L.M."/>
            <person name="Melo J.F."/>
            <person name="Rodriguez J.A."/>
            <person name="Ruiz R.Y."/>
        </authorList>
    </citation>
    <scope>NUCLEOTIDE SEQUENCE [LARGE SCALE GENOMIC DNA]</scope>
    <source>
        <strain evidence="11">C33</strain>
    </source>
</reference>
<dbReference type="InterPro" id="IPR050626">
    <property type="entry name" value="Peptidase_M16"/>
</dbReference>
<accession>A0ABU4WAU3</accession>
<keyword evidence="4" id="KW-0378">Hydrolase</keyword>
<dbReference type="PANTHER" id="PTHR43690:SF34">
    <property type="entry name" value="ZINC PROTEASE PQQL-LIKE"/>
    <property type="match status" value="1"/>
</dbReference>
<keyword evidence="11" id="KW-1185">Reference proteome</keyword>
<keyword evidence="2" id="KW-0645">Protease</keyword>
<dbReference type="InterPro" id="IPR011765">
    <property type="entry name" value="Pept_M16_N"/>
</dbReference>
<dbReference type="RefSeq" id="WP_320313680.1">
    <property type="nucleotide sequence ID" value="NZ_JAVIKH010000008.1"/>
</dbReference>
<dbReference type="InterPro" id="IPR001431">
    <property type="entry name" value="Pept_M16_Zn_BS"/>
</dbReference>
<keyword evidence="3" id="KW-0479">Metal-binding</keyword>
<evidence type="ECO:0000256" key="6">
    <source>
        <dbReference type="ARBA" id="ARBA00023049"/>
    </source>
</evidence>
<evidence type="ECO:0000256" key="7">
    <source>
        <dbReference type="RuleBase" id="RU004447"/>
    </source>
</evidence>
<evidence type="ECO:0000256" key="4">
    <source>
        <dbReference type="ARBA" id="ARBA00022801"/>
    </source>
</evidence>
<comment type="caution">
    <text evidence="10">The sequence shown here is derived from an EMBL/GenBank/DDBJ whole genome shotgun (WGS) entry which is preliminary data.</text>
</comment>
<dbReference type="Gene3D" id="3.30.830.10">
    <property type="entry name" value="Metalloenzyme, LuxS/M16 peptidase-like"/>
    <property type="match status" value="4"/>
</dbReference>
<feature type="domain" description="Peptidase M16 C-terminal" evidence="9">
    <location>
        <begin position="205"/>
        <end position="384"/>
    </location>
</feature>
<evidence type="ECO:0000256" key="1">
    <source>
        <dbReference type="ARBA" id="ARBA00007261"/>
    </source>
</evidence>
<evidence type="ECO:0000256" key="2">
    <source>
        <dbReference type="ARBA" id="ARBA00022670"/>
    </source>
</evidence>
<organism evidence="10 11">
    <name type="scientific">Candidatus Cetobacterium colombiensis</name>
    <dbReference type="NCBI Taxonomy" id="3073100"/>
    <lineage>
        <taxon>Bacteria</taxon>
        <taxon>Fusobacteriati</taxon>
        <taxon>Fusobacteriota</taxon>
        <taxon>Fusobacteriia</taxon>
        <taxon>Fusobacteriales</taxon>
        <taxon>Fusobacteriaceae</taxon>
        <taxon>Cetobacterium</taxon>
    </lineage>
</organism>
<evidence type="ECO:0000256" key="3">
    <source>
        <dbReference type="ARBA" id="ARBA00022723"/>
    </source>
</evidence>
<feature type="domain" description="Peptidase M16 N-terminal" evidence="8">
    <location>
        <begin position="47"/>
        <end position="164"/>
    </location>
</feature>
<dbReference type="Pfam" id="PF00675">
    <property type="entry name" value="Peptidase_M16"/>
    <property type="match status" value="1"/>
</dbReference>
<dbReference type="Pfam" id="PF05193">
    <property type="entry name" value="Peptidase_M16_C"/>
    <property type="match status" value="2"/>
</dbReference>
<name>A0ABU4WAU3_9FUSO</name>
<dbReference type="InterPro" id="IPR011249">
    <property type="entry name" value="Metalloenz_LuxS/M16"/>
</dbReference>
<evidence type="ECO:0000313" key="10">
    <source>
        <dbReference type="EMBL" id="MDX8336275.1"/>
    </source>
</evidence>
<dbReference type="Proteomes" id="UP001279681">
    <property type="component" value="Unassembled WGS sequence"/>
</dbReference>
<keyword evidence="6" id="KW-0482">Metalloprotease</keyword>
<comment type="similarity">
    <text evidence="1 7">Belongs to the peptidase M16 family.</text>
</comment>
<sequence length="925" mass="106577">MKKRLFGFALLFLILQNFIFCNIETPLKSSENLISGTLDNGLKYYIFKNKKPEKRASLNLVVKAGSLYEEEAQQGLAHFLEHMAFNGTTKYQKNELVKYLQSLGLSFGGDLNAYTSFSETVYKLQVPTSTKDLEIGFDVLKEWSSEVTLNPKDVESEKNIIIEEWRLRQGIAKRVGDLQKQIIYGDSWYSKRFPIGFPETINSASSELLRNYYTQWYQPQNMAVVAVGDFNTEEVKSFIINSFSSLKNKSDVAHKSFDIPLNNKNSVTIFTDPELTTTNLNIMWKEAISPINSELVFKQNLEKILLNSIVNTRFSIFSKDKDSPYIYSSIYNFPLNDKTGIYAISSLIKKEDIESTLTNLIDNLKDISINGISNTELENEKINLLNNLKTLVNNKDSITNNTFMDSIVDYILNNNTFMEPQIEYDLTNNILKTITSEDLKQIAQNLLSSNYDVLITSRENMKNKLPTEEKVETFINSLLNQNTTSLKTQSLNLNLPELKLIPGVTKKISSEKDYLKFQLSNGIEVFYKETDFDKDKIYFKLTKLQGSSSLNYSEYINSVFLPDILSNSGVGDIDYKSLEIYFKGKNFTVEPYIDDYTQGFIISTNKENLNEALKYFRTLIARPKFDNNIIESTLKTNAELIKNRDFSPKSVLKKTYLEVLNNNNPRKITLDLKDLDYVNSKTLEETFQMLFSNFKDYKLTVTGSIDEETLVKDLDYYFANLPIKNNSKTFKDLNVNYPTDNVQKRVIQGIDKKATVILTFPYHGDFSLENRTLYNGFSNLLNILLIENVREKIGGVYSISSSANLEKLNFGENYLQIIFSTDNKRVDEVIKKVKSTIEEIQKGNFPQNKILDIQKNYELNFETALKTNSFWNNFLEKKNLISDYEFYTPMRYNNIVNFDSIVNFSNRALKINNCVEVTLLPEKED</sequence>
<dbReference type="SUPFAM" id="SSF63411">
    <property type="entry name" value="LuxS/MPP-like metallohydrolase"/>
    <property type="match status" value="4"/>
</dbReference>